<name>A0AA96YC47_9CYAN</name>
<organism evidence="7">
    <name type="scientific">Thermoleptolyngbya oregonensis NK1-22</name>
    <dbReference type="NCBI Taxonomy" id="2547457"/>
    <lineage>
        <taxon>Bacteria</taxon>
        <taxon>Bacillati</taxon>
        <taxon>Cyanobacteriota</taxon>
        <taxon>Cyanophyceae</taxon>
        <taxon>Oculatellales</taxon>
        <taxon>Oculatellaceae</taxon>
        <taxon>Thermoleptolyngbya</taxon>
    </lineage>
</organism>
<comment type="similarity">
    <text evidence="1">Belongs to the class IV-like SAM-binding methyltransferase superfamily. RNA methyltransferase TrmH family.</text>
</comment>
<dbReference type="EC" id="2.1.1.200" evidence="5"/>
<dbReference type="Pfam" id="PF00588">
    <property type="entry name" value="SpoU_methylase"/>
    <property type="match status" value="1"/>
</dbReference>
<dbReference type="Gene3D" id="3.40.1280.10">
    <property type="match status" value="1"/>
</dbReference>
<keyword evidence="4 5" id="KW-0949">S-adenosyl-L-methionine</keyword>
<evidence type="ECO:0000313" key="7">
    <source>
        <dbReference type="EMBL" id="WOB45678.1"/>
    </source>
</evidence>
<dbReference type="PANTHER" id="PTHR42786">
    <property type="entry name" value="TRNA/RRNA METHYLTRANSFERASE"/>
    <property type="match status" value="1"/>
</dbReference>
<dbReference type="GO" id="GO:0003723">
    <property type="term" value="F:RNA binding"/>
    <property type="evidence" value="ECO:0007669"/>
    <property type="project" value="InterPro"/>
</dbReference>
<dbReference type="InterPro" id="IPR004384">
    <property type="entry name" value="RNA_MeTrfase_TrmJ/LasT"/>
</dbReference>
<accession>A0AA96YC47</accession>
<protein>
    <recommendedName>
        <fullName evidence="5">tRNA (cytidine/uridine-2'-O-)-methyltransferase TrmJ</fullName>
        <ecNumber evidence="5">2.1.1.200</ecNumber>
    </recommendedName>
    <alternativeName>
        <fullName evidence="5">tRNA (cytidine(32)/uridine(32)-2'-O)-methyltransferase</fullName>
    </alternativeName>
    <alternativeName>
        <fullName evidence="5">tRNA Cm32/Um32 methyltransferase</fullName>
    </alternativeName>
</protein>
<dbReference type="Gene3D" id="1.10.8.590">
    <property type="match status" value="1"/>
</dbReference>
<dbReference type="InterPro" id="IPR001537">
    <property type="entry name" value="SpoU_MeTrfase"/>
</dbReference>
<evidence type="ECO:0000259" key="6">
    <source>
        <dbReference type="Pfam" id="PF00588"/>
    </source>
</evidence>
<evidence type="ECO:0000256" key="1">
    <source>
        <dbReference type="ARBA" id="ARBA00007228"/>
    </source>
</evidence>
<dbReference type="SUPFAM" id="SSF75217">
    <property type="entry name" value="alpha/beta knot"/>
    <property type="match status" value="1"/>
</dbReference>
<comment type="catalytic activity">
    <reaction evidence="5">
        <text>cytidine(32) in tRNA + S-adenosyl-L-methionine = 2'-O-methylcytidine(32) in tRNA + S-adenosyl-L-homocysteine + H(+)</text>
        <dbReference type="Rhea" id="RHEA:42932"/>
        <dbReference type="Rhea" id="RHEA-COMP:10288"/>
        <dbReference type="Rhea" id="RHEA-COMP:10289"/>
        <dbReference type="ChEBI" id="CHEBI:15378"/>
        <dbReference type="ChEBI" id="CHEBI:57856"/>
        <dbReference type="ChEBI" id="CHEBI:59789"/>
        <dbReference type="ChEBI" id="CHEBI:74495"/>
        <dbReference type="ChEBI" id="CHEBI:82748"/>
        <dbReference type="EC" id="2.1.1.200"/>
    </reaction>
</comment>
<dbReference type="EMBL" id="CP053540">
    <property type="protein sequence ID" value="WOB45678.1"/>
    <property type="molecule type" value="Genomic_DNA"/>
</dbReference>
<dbReference type="PIRSF" id="PIRSF004808">
    <property type="entry name" value="LasT"/>
    <property type="match status" value="1"/>
</dbReference>
<dbReference type="KEGG" id="tog:HNI00_07380"/>
<evidence type="ECO:0000256" key="5">
    <source>
        <dbReference type="RuleBase" id="RU362024"/>
    </source>
</evidence>
<dbReference type="NCBIfam" id="TIGR00050">
    <property type="entry name" value="rRNA_methyl_1"/>
    <property type="match status" value="1"/>
</dbReference>
<proteinExistence type="inferred from homology"/>
<dbReference type="InterPro" id="IPR029026">
    <property type="entry name" value="tRNA_m1G_MTases_N"/>
</dbReference>
<dbReference type="GO" id="GO:0005829">
    <property type="term" value="C:cytosol"/>
    <property type="evidence" value="ECO:0007669"/>
    <property type="project" value="TreeGrafter"/>
</dbReference>
<gene>
    <name evidence="5" type="primary">trmJ</name>
    <name evidence="7" type="ORF">HNI00_07380</name>
</gene>
<dbReference type="PANTHER" id="PTHR42786:SF2">
    <property type="entry name" value="TRNA (CYTIDINE_URIDINE-2'-O-)-METHYLTRANSFERASE TRMJ"/>
    <property type="match status" value="1"/>
</dbReference>
<dbReference type="CDD" id="cd18093">
    <property type="entry name" value="SpoU-like_TrmJ"/>
    <property type="match status" value="1"/>
</dbReference>
<dbReference type="GO" id="GO:0160206">
    <property type="term" value="F:tRNA (cytidine(32)/uridine(32)-2'-O)-methyltransferase activity"/>
    <property type="evidence" value="ECO:0007669"/>
    <property type="project" value="UniProtKB-EC"/>
</dbReference>
<reference evidence="7" key="1">
    <citation type="submission" date="2020-05" db="EMBL/GenBank/DDBJ databases">
        <authorList>
            <person name="Zhu T."/>
            <person name="Keshari N."/>
            <person name="Lu X."/>
        </authorList>
    </citation>
    <scope>NUCLEOTIDE SEQUENCE</scope>
    <source>
        <strain evidence="7">NK1-22</strain>
    </source>
</reference>
<dbReference type="GO" id="GO:0002128">
    <property type="term" value="P:tRNA nucleoside ribose methylation"/>
    <property type="evidence" value="ECO:0007669"/>
    <property type="project" value="TreeGrafter"/>
</dbReference>
<sequence length="295" mass="31994">MNTGLEQIRIVLVEPAGPLNVGAIARVMKNFGLRQLVLVNPQCDPLSAEARLLAVHAADVLEAAHPVATLSEALTGCQRAVATTGRDRTTLPIRLESPQDCLPWLRSPLADGTLPAAALIFGREDSGLTNAELNLAQRFVQIPTSEAYASMNLAQAVAVCCYELAAGQQSAARRPQAGRDHGIDQAIDQAIDQVTNQAIDQAIDKIDKAEVSKRNPHSSAAPIASLDTLEAYFNQLEALLLDIGYLYPHTAASRMEKFRRLFLRAQLSEPEVAMLRGVLSQMKWAIGRRSGEVRE</sequence>
<evidence type="ECO:0000256" key="2">
    <source>
        <dbReference type="ARBA" id="ARBA00022603"/>
    </source>
</evidence>
<dbReference type="InterPro" id="IPR029028">
    <property type="entry name" value="Alpha/beta_knot_MTases"/>
</dbReference>
<keyword evidence="5" id="KW-0963">Cytoplasm</keyword>
<evidence type="ECO:0000256" key="4">
    <source>
        <dbReference type="ARBA" id="ARBA00022691"/>
    </source>
</evidence>
<comment type="function">
    <text evidence="5">Catalyzes the formation of 2'O-methylated cytidine (Cm32) or 2'O-methylated uridine (Um32) at position 32 in tRNA.</text>
</comment>
<comment type="subcellular location">
    <subcellularLocation>
        <location evidence="5">Cytoplasm</location>
    </subcellularLocation>
</comment>
<keyword evidence="2 5" id="KW-0489">Methyltransferase</keyword>
<dbReference type="AlphaFoldDB" id="A0AA96YC47"/>
<feature type="domain" description="tRNA/rRNA methyltransferase SpoU type" evidence="6">
    <location>
        <begin position="8"/>
        <end position="162"/>
    </location>
</feature>
<comment type="catalytic activity">
    <reaction evidence="5">
        <text>uridine(32) in tRNA + S-adenosyl-L-methionine = 2'-O-methyluridine(32) in tRNA + S-adenosyl-L-homocysteine + H(+)</text>
        <dbReference type="Rhea" id="RHEA:42936"/>
        <dbReference type="Rhea" id="RHEA-COMP:10107"/>
        <dbReference type="Rhea" id="RHEA-COMP:10290"/>
        <dbReference type="ChEBI" id="CHEBI:15378"/>
        <dbReference type="ChEBI" id="CHEBI:57856"/>
        <dbReference type="ChEBI" id="CHEBI:59789"/>
        <dbReference type="ChEBI" id="CHEBI:65315"/>
        <dbReference type="ChEBI" id="CHEBI:74478"/>
        <dbReference type="EC" id="2.1.1.200"/>
    </reaction>
</comment>
<evidence type="ECO:0000256" key="3">
    <source>
        <dbReference type="ARBA" id="ARBA00022679"/>
    </source>
</evidence>
<keyword evidence="5" id="KW-0819">tRNA processing</keyword>
<comment type="subunit">
    <text evidence="5">Homodimer.</text>
</comment>
<keyword evidence="3" id="KW-0808">Transferase</keyword>